<proteinExistence type="predicted"/>
<comment type="caution">
    <text evidence="3">The sequence shown here is derived from an EMBL/GenBank/DDBJ whole genome shotgun (WGS) entry which is preliminary data.</text>
</comment>
<organism evidence="3 4">
    <name type="scientific">Pilimelia anulata</name>
    <dbReference type="NCBI Taxonomy" id="53371"/>
    <lineage>
        <taxon>Bacteria</taxon>
        <taxon>Bacillati</taxon>
        <taxon>Actinomycetota</taxon>
        <taxon>Actinomycetes</taxon>
        <taxon>Micromonosporales</taxon>
        <taxon>Micromonosporaceae</taxon>
        <taxon>Pilimelia</taxon>
    </lineage>
</organism>
<dbReference type="InterPro" id="IPR036551">
    <property type="entry name" value="Flavin_trans-like"/>
</dbReference>
<keyword evidence="4" id="KW-1185">Reference proteome</keyword>
<sequence>MPPRTGRTLCLVVCAAPPARRIGEFVAAVQREGWTVHIIATPTATSWLPVDDLAEQTGSPVRHRQRHPDEQSTQPMPDALAVVPATFNTINKWATGINDSLALGVLNGALGTRLPIVASPYAKADLAAHPAFDGHLRRLADSGVRLTTTEALRPADPDGPYHWSPVLDLLRALPSPMDCSARSPRT</sequence>
<dbReference type="InterPro" id="IPR003382">
    <property type="entry name" value="Flavoprotein"/>
</dbReference>
<dbReference type="AlphaFoldDB" id="A0A8J3B668"/>
<accession>A0A8J3B668</accession>
<feature type="domain" description="Flavoprotein" evidence="2">
    <location>
        <begin position="9"/>
        <end position="117"/>
    </location>
</feature>
<dbReference type="GO" id="GO:0003824">
    <property type="term" value="F:catalytic activity"/>
    <property type="evidence" value="ECO:0007669"/>
    <property type="project" value="InterPro"/>
</dbReference>
<name>A0A8J3B668_9ACTN</name>
<gene>
    <name evidence="3" type="ORF">GCM10010123_01620</name>
</gene>
<dbReference type="Gene3D" id="3.40.50.1950">
    <property type="entry name" value="Flavin prenyltransferase-like"/>
    <property type="match status" value="1"/>
</dbReference>
<evidence type="ECO:0000259" key="2">
    <source>
        <dbReference type="Pfam" id="PF02441"/>
    </source>
</evidence>
<dbReference type="Proteomes" id="UP000649739">
    <property type="component" value="Unassembled WGS sequence"/>
</dbReference>
<dbReference type="SUPFAM" id="SSF52507">
    <property type="entry name" value="Homo-oligomeric flavin-containing Cys decarboxylases, HFCD"/>
    <property type="match status" value="1"/>
</dbReference>
<protein>
    <submittedName>
        <fullName evidence="3">Flavoprotein</fullName>
    </submittedName>
</protein>
<dbReference type="EMBL" id="BMQB01000001">
    <property type="protein sequence ID" value="GGJ75295.1"/>
    <property type="molecule type" value="Genomic_DNA"/>
</dbReference>
<feature type="region of interest" description="Disordered" evidence="1">
    <location>
        <begin position="56"/>
        <end position="76"/>
    </location>
</feature>
<dbReference type="Pfam" id="PF02441">
    <property type="entry name" value="Flavoprotein"/>
    <property type="match status" value="1"/>
</dbReference>
<reference evidence="3" key="1">
    <citation type="journal article" date="2014" name="Int. J. Syst. Evol. Microbiol.">
        <title>Complete genome sequence of Corynebacterium casei LMG S-19264T (=DSM 44701T), isolated from a smear-ripened cheese.</title>
        <authorList>
            <consortium name="US DOE Joint Genome Institute (JGI-PGF)"/>
            <person name="Walter F."/>
            <person name="Albersmeier A."/>
            <person name="Kalinowski J."/>
            <person name="Ruckert C."/>
        </authorList>
    </citation>
    <scope>NUCLEOTIDE SEQUENCE</scope>
    <source>
        <strain evidence="3">JCM 3090</strain>
    </source>
</reference>
<evidence type="ECO:0000313" key="4">
    <source>
        <dbReference type="Proteomes" id="UP000649739"/>
    </source>
</evidence>
<evidence type="ECO:0000313" key="3">
    <source>
        <dbReference type="EMBL" id="GGJ75295.1"/>
    </source>
</evidence>
<reference evidence="3" key="2">
    <citation type="submission" date="2020-09" db="EMBL/GenBank/DDBJ databases">
        <authorList>
            <person name="Sun Q."/>
            <person name="Ohkuma M."/>
        </authorList>
    </citation>
    <scope>NUCLEOTIDE SEQUENCE</scope>
    <source>
        <strain evidence="3">JCM 3090</strain>
    </source>
</reference>
<evidence type="ECO:0000256" key="1">
    <source>
        <dbReference type="SAM" id="MobiDB-lite"/>
    </source>
</evidence>